<dbReference type="PANTHER" id="PTHR42837:SF5">
    <property type="entry name" value="MEMBRANE METALLOPROTEASE ARASP, CHLOROPLASTIC"/>
    <property type="match status" value="1"/>
</dbReference>
<keyword evidence="10 12" id="KW-0472">Membrane</keyword>
<dbReference type="AlphaFoldDB" id="A0A6J0K1P9"/>
<evidence type="ECO:0000256" key="3">
    <source>
        <dbReference type="ARBA" id="ARBA00009989"/>
    </source>
</evidence>
<dbReference type="GeneID" id="108813736"/>
<evidence type="ECO:0000256" key="9">
    <source>
        <dbReference type="ARBA" id="ARBA00023049"/>
    </source>
</evidence>
<feature type="region of interest" description="Disordered" evidence="11">
    <location>
        <begin position="13"/>
        <end position="62"/>
    </location>
</feature>
<organism evidence="14 15">
    <name type="scientific">Raphanus sativus</name>
    <name type="common">Radish</name>
    <name type="synonym">Raphanus raphanistrum var. sativus</name>
    <dbReference type="NCBI Taxonomy" id="3726"/>
    <lineage>
        <taxon>Eukaryota</taxon>
        <taxon>Viridiplantae</taxon>
        <taxon>Streptophyta</taxon>
        <taxon>Embryophyta</taxon>
        <taxon>Tracheophyta</taxon>
        <taxon>Spermatophyta</taxon>
        <taxon>Magnoliopsida</taxon>
        <taxon>eudicotyledons</taxon>
        <taxon>Gunneridae</taxon>
        <taxon>Pentapetalae</taxon>
        <taxon>rosids</taxon>
        <taxon>malvids</taxon>
        <taxon>Brassicales</taxon>
        <taxon>Brassicaceae</taxon>
        <taxon>Brassiceae</taxon>
        <taxon>Raphanus</taxon>
    </lineage>
</organism>
<reference evidence="15" key="2">
    <citation type="submission" date="2025-08" db="UniProtKB">
        <authorList>
            <consortium name="RefSeq"/>
        </authorList>
    </citation>
    <scope>IDENTIFICATION</scope>
    <source>
        <tissue evidence="15">Leaf</tissue>
    </source>
</reference>
<proteinExistence type="inferred from homology"/>
<keyword evidence="9 15" id="KW-0482">Metalloprotease</keyword>
<dbReference type="InterPro" id="IPR036034">
    <property type="entry name" value="PDZ_sf"/>
</dbReference>
<dbReference type="GO" id="GO:0004222">
    <property type="term" value="F:metalloendopeptidase activity"/>
    <property type="evidence" value="ECO:0007669"/>
    <property type="project" value="InterPro"/>
</dbReference>
<feature type="compositionally biased region" description="Polar residues" evidence="11">
    <location>
        <begin position="13"/>
        <end position="24"/>
    </location>
</feature>
<dbReference type="SUPFAM" id="SSF50156">
    <property type="entry name" value="PDZ domain-like"/>
    <property type="match status" value="1"/>
</dbReference>
<gene>
    <name evidence="15" type="primary">LOC108813736</name>
</gene>
<dbReference type="OrthoDB" id="445896at2759"/>
<dbReference type="PROSITE" id="PS50106">
    <property type="entry name" value="PDZ"/>
    <property type="match status" value="1"/>
</dbReference>
<evidence type="ECO:0000256" key="10">
    <source>
        <dbReference type="ARBA" id="ARBA00023136"/>
    </source>
</evidence>
<dbReference type="KEGG" id="rsz:108813736"/>
<protein>
    <submittedName>
        <fullName evidence="15">Membrane metalloprotease ARASP, chloroplastic</fullName>
    </submittedName>
</protein>
<evidence type="ECO:0000256" key="6">
    <source>
        <dbReference type="ARBA" id="ARBA00022801"/>
    </source>
</evidence>
<evidence type="ECO:0000313" key="15">
    <source>
        <dbReference type="RefSeq" id="XP_018441880.1"/>
    </source>
</evidence>
<dbReference type="InterPro" id="IPR004387">
    <property type="entry name" value="Pept_M50_Zn"/>
</dbReference>
<dbReference type="Proteomes" id="UP000504610">
    <property type="component" value="Chromosome 6"/>
</dbReference>
<dbReference type="Pfam" id="PF02163">
    <property type="entry name" value="Peptidase_M50"/>
    <property type="match status" value="1"/>
</dbReference>
<keyword evidence="6" id="KW-0378">Hydrolase</keyword>
<evidence type="ECO:0000256" key="5">
    <source>
        <dbReference type="ARBA" id="ARBA00022692"/>
    </source>
</evidence>
<evidence type="ECO:0000256" key="7">
    <source>
        <dbReference type="ARBA" id="ARBA00022833"/>
    </source>
</evidence>
<evidence type="ECO:0000256" key="12">
    <source>
        <dbReference type="SAM" id="Phobius"/>
    </source>
</evidence>
<accession>A0A6J0K1P9</accession>
<evidence type="ECO:0000256" key="1">
    <source>
        <dbReference type="ARBA" id="ARBA00001947"/>
    </source>
</evidence>
<keyword evidence="14" id="KW-1185">Reference proteome</keyword>
<comment type="cofactor">
    <cofactor evidence="1">
        <name>Zn(2+)</name>
        <dbReference type="ChEBI" id="CHEBI:29105"/>
    </cofactor>
</comment>
<evidence type="ECO:0000256" key="2">
    <source>
        <dbReference type="ARBA" id="ARBA00004141"/>
    </source>
</evidence>
<name>A0A6J0K1P9_RAPSA</name>
<keyword evidence="8 12" id="KW-1133">Transmembrane helix</keyword>
<sequence>MLLNISSPPISHRNNNPHFLSTLNHLPPRSKTHLSKSHLSPNLSPFPTQTLRNRPSSFRHNRFFPHGQEERLGLTPRALPGGIDLGSFESVLEATAVLTAIIVVHESGHFLAATLQGIHVSKFAIGFGPILAKFDFKNVEYSLRAFPLGGFVGFPDNDPDSEIATDDKNLLKNRPVLDRSIVVSAGIIANVVFAYVIIFVQVLSVGLPVQEAFPGVLVPEVKTFSAASRDGLLSGDVILSVDGAELSKTGPDAVSKVVDIVKRSPESDVLFRIARGNRDLVVRVRPDKNFDGTGKIGVQLSPNVRITKVRPRNVGETFRFVGKEFMGLSSNVVDGLKQTFFNFSQTASKVAGPVAIIAVGAEVARSNADGLYQFAALLNINLAVINLLPLPALDGGTLALILLEAVRGGRKLPVEVEQGIMSSGIMLVIFLGLFLIVKDTLSLDFIQEML</sequence>
<feature type="transmembrane region" description="Helical" evidence="12">
    <location>
        <begin position="419"/>
        <end position="437"/>
    </location>
</feature>
<evidence type="ECO:0000256" key="4">
    <source>
        <dbReference type="ARBA" id="ARBA00022670"/>
    </source>
</evidence>
<evidence type="ECO:0000256" key="8">
    <source>
        <dbReference type="ARBA" id="ARBA00022989"/>
    </source>
</evidence>
<dbReference type="GO" id="GO:0016020">
    <property type="term" value="C:membrane"/>
    <property type="evidence" value="ECO:0007669"/>
    <property type="project" value="UniProtKB-SubCell"/>
</dbReference>
<dbReference type="PANTHER" id="PTHR42837">
    <property type="entry name" value="REGULATOR OF SIGMA-E PROTEASE RSEP"/>
    <property type="match status" value="1"/>
</dbReference>
<feature type="transmembrane region" description="Helical" evidence="12">
    <location>
        <begin position="181"/>
        <end position="203"/>
    </location>
</feature>
<dbReference type="RefSeq" id="XP_018441880.1">
    <property type="nucleotide sequence ID" value="XM_018586378.2"/>
</dbReference>
<reference evidence="14" key="1">
    <citation type="journal article" date="2019" name="Database">
        <title>The radish genome database (RadishGD): an integrated information resource for radish genomics.</title>
        <authorList>
            <person name="Yu H.J."/>
            <person name="Baek S."/>
            <person name="Lee Y.J."/>
            <person name="Cho A."/>
            <person name="Mun J.H."/>
        </authorList>
    </citation>
    <scope>NUCLEOTIDE SEQUENCE [LARGE SCALE GENOMIC DNA]</scope>
    <source>
        <strain evidence="14">cv. WK10039</strain>
    </source>
</reference>
<comment type="similarity">
    <text evidence="3">Belongs to the peptidase M50A family.</text>
</comment>
<dbReference type="CDD" id="cd06163">
    <property type="entry name" value="S2P-M50_PDZ_RseP-like"/>
    <property type="match status" value="1"/>
</dbReference>
<dbReference type="SMART" id="SM00228">
    <property type="entry name" value="PDZ"/>
    <property type="match status" value="1"/>
</dbReference>
<feature type="domain" description="PDZ" evidence="13">
    <location>
        <begin position="205"/>
        <end position="270"/>
    </location>
</feature>
<evidence type="ECO:0000313" key="14">
    <source>
        <dbReference type="Proteomes" id="UP000504610"/>
    </source>
</evidence>
<evidence type="ECO:0000256" key="11">
    <source>
        <dbReference type="SAM" id="MobiDB-lite"/>
    </source>
</evidence>
<dbReference type="GO" id="GO:0006508">
    <property type="term" value="P:proteolysis"/>
    <property type="evidence" value="ECO:0007669"/>
    <property type="project" value="UniProtKB-KW"/>
</dbReference>
<keyword evidence="4" id="KW-0645">Protease</keyword>
<comment type="subcellular location">
    <subcellularLocation>
        <location evidence="2">Membrane</location>
        <topology evidence="2">Multi-pass membrane protein</topology>
    </subcellularLocation>
</comment>
<feature type="compositionally biased region" description="Polar residues" evidence="11">
    <location>
        <begin position="37"/>
        <end position="56"/>
    </location>
</feature>
<evidence type="ECO:0000259" key="13">
    <source>
        <dbReference type="PROSITE" id="PS50106"/>
    </source>
</evidence>
<dbReference type="InterPro" id="IPR001478">
    <property type="entry name" value="PDZ"/>
</dbReference>
<keyword evidence="5 12" id="KW-0812">Transmembrane</keyword>
<keyword evidence="7" id="KW-0862">Zinc</keyword>
<dbReference type="Gene3D" id="2.30.42.10">
    <property type="match status" value="1"/>
</dbReference>
<dbReference type="InterPro" id="IPR008915">
    <property type="entry name" value="Peptidase_M50"/>
</dbReference>